<dbReference type="AlphaFoldDB" id="A0A218UA25"/>
<feature type="region of interest" description="Disordered" evidence="4">
    <location>
        <begin position="633"/>
        <end position="653"/>
    </location>
</feature>
<evidence type="ECO:0000313" key="9">
    <source>
        <dbReference type="Proteomes" id="UP000197619"/>
    </source>
</evidence>
<dbReference type="Pfam" id="PF13908">
    <property type="entry name" value="Shisa_N"/>
    <property type="match status" value="1"/>
</dbReference>
<feature type="compositionally biased region" description="Basic and acidic residues" evidence="4">
    <location>
        <begin position="203"/>
        <end position="212"/>
    </location>
</feature>
<evidence type="ECO:0000256" key="1">
    <source>
        <dbReference type="ARBA" id="ARBA00004496"/>
    </source>
</evidence>
<dbReference type="PANTHER" id="PTHR16093">
    <property type="entry name" value="COILED-COIL DOMAIN-CONTAINING PROTEIN 120 FAMILY MEMBER"/>
    <property type="match status" value="1"/>
</dbReference>
<feature type="region of interest" description="Disordered" evidence="4">
    <location>
        <begin position="274"/>
        <end position="313"/>
    </location>
</feature>
<evidence type="ECO:0000256" key="2">
    <source>
        <dbReference type="ARBA" id="ARBA00022490"/>
    </source>
</evidence>
<feature type="region of interest" description="Disordered" evidence="4">
    <location>
        <begin position="670"/>
        <end position="754"/>
    </location>
</feature>
<sequence>MGEASDMDSGIMLHSGPDSPVSPPKERVQAGQRQQQALEAQLDGCIQELRRLCLREAELTGTLPCEYPLKAGEKPPKVRRRIGAAFKLDEIAILRGVDPLEQERALQLQIAEASRRLCHEENIGRQVRKRRQTAALREEQKLRDLEQVLNQRRLLAGQWDTSTAKGPSPIELSASVESSIFDTDLLEEGEGGCGDQGGLLETSLDRPYERAKNPNINAKDGETQSSQCCLGSLMAAPASSLAPSSPDSAGSPVSRTGDPPYQFVPIRTLVLCRKAGSSAPSTPESSGRHQTQSLRVDPCWQPAEPRGRSTAPRRRPTYYTVTVPTSCVLSPDPACCSGSDDSISDLSSISHATSPGSSSPDMSFAVPLPLTEPGYYSRGALQLQPPAGPLTFLYEQDLAPLRYQRLVPSRSRIVRTPSLKDYVPAGARVLSKAAVTEELKSWHQRARLRGARPHSLDRQGAFQKPHGGTTRGVPIARGILSLVQGPPVQVLRRSAAGVPVQVYMPENGEIVTQVWLSTVAGGEDCLWYVDRNGSWHPGFDCEFLTFCCGTCHQRYCCRDPLRLLTERQQRHCLAFSPKTIAGIASAVVLFIAIVTTIVCCFMCSCCYLYQRRQHPRTPLQGLEIPLSSYPPAAPPAPFPMDPKAGPTPPQPGFTSMAMYPPPGPAAQYPMYPSGPPVYNPTGEHRGEQGPSLFPRGPGGVVTPHLLPPQHHHPTSRHSPATPERKSPQGPLHPPPASGARLGTPETCPGVGRLP</sequence>
<feature type="domain" description="Cytohesin Ubiquitin Protein Inducing" evidence="6">
    <location>
        <begin position="2"/>
        <end position="125"/>
    </location>
</feature>
<dbReference type="InterPro" id="IPR043447">
    <property type="entry name" value="CCDC120/INAVA"/>
</dbReference>
<protein>
    <submittedName>
        <fullName evidence="8">Protein shisa-4</fullName>
    </submittedName>
</protein>
<feature type="compositionally biased region" description="Low complexity" evidence="4">
    <location>
        <begin position="239"/>
        <end position="254"/>
    </location>
</feature>
<reference evidence="8 9" key="1">
    <citation type="submission" date="2017-05" db="EMBL/GenBank/DDBJ databases">
        <title>Genome of assembly of the Bengalese finch, Lonchura striata domestica.</title>
        <authorList>
            <person name="Colquitt B.M."/>
            <person name="Brainard M.S."/>
        </authorList>
    </citation>
    <scope>NUCLEOTIDE SEQUENCE [LARGE SCALE GENOMIC DNA]</scope>
    <source>
        <strain evidence="8">White83orange57</strain>
    </source>
</reference>
<keyword evidence="5" id="KW-0812">Transmembrane</keyword>
<dbReference type="EMBL" id="MUZQ01000549">
    <property type="protein sequence ID" value="OWK50441.1"/>
    <property type="molecule type" value="Genomic_DNA"/>
</dbReference>
<comment type="subcellular location">
    <subcellularLocation>
        <location evidence="1">Cytoplasm</location>
    </subcellularLocation>
</comment>
<feature type="transmembrane region" description="Helical" evidence="5">
    <location>
        <begin position="580"/>
        <end position="609"/>
    </location>
</feature>
<dbReference type="Proteomes" id="UP000197619">
    <property type="component" value="Unassembled WGS sequence"/>
</dbReference>
<evidence type="ECO:0000256" key="4">
    <source>
        <dbReference type="SAM" id="MobiDB-lite"/>
    </source>
</evidence>
<comment type="caution">
    <text evidence="8">The sequence shown here is derived from an EMBL/GenBank/DDBJ whole genome shotgun (WGS) entry which is preliminary data.</text>
</comment>
<evidence type="ECO:0000259" key="7">
    <source>
        <dbReference type="Pfam" id="PF13908"/>
    </source>
</evidence>
<keyword evidence="5" id="KW-1133">Transmembrane helix</keyword>
<keyword evidence="5" id="KW-0472">Membrane</keyword>
<dbReference type="InterPro" id="IPR021774">
    <property type="entry name" value="CUPID"/>
</dbReference>
<feature type="compositionally biased region" description="Polar residues" evidence="4">
    <location>
        <begin position="278"/>
        <end position="294"/>
    </location>
</feature>
<organism evidence="8 9">
    <name type="scientific">Lonchura striata</name>
    <name type="common">white-rumped munia</name>
    <dbReference type="NCBI Taxonomy" id="40157"/>
    <lineage>
        <taxon>Eukaryota</taxon>
        <taxon>Metazoa</taxon>
        <taxon>Chordata</taxon>
        <taxon>Craniata</taxon>
        <taxon>Vertebrata</taxon>
        <taxon>Euteleostomi</taxon>
        <taxon>Archelosauria</taxon>
        <taxon>Archosauria</taxon>
        <taxon>Dinosauria</taxon>
        <taxon>Saurischia</taxon>
        <taxon>Theropoda</taxon>
        <taxon>Coelurosauria</taxon>
        <taxon>Aves</taxon>
        <taxon>Neognathae</taxon>
        <taxon>Neoaves</taxon>
        <taxon>Telluraves</taxon>
        <taxon>Australaves</taxon>
        <taxon>Passeriformes</taxon>
        <taxon>Passeroidea</taxon>
        <taxon>Estrildidae</taxon>
        <taxon>Estrildinae</taxon>
        <taxon>Lonchura</taxon>
    </lineage>
</organism>
<accession>A0A218UA25</accession>
<dbReference type="GO" id="GO:0034334">
    <property type="term" value="P:adherens junction maintenance"/>
    <property type="evidence" value="ECO:0007669"/>
    <property type="project" value="TreeGrafter"/>
</dbReference>
<feature type="region of interest" description="Disordered" evidence="4">
    <location>
        <begin position="1"/>
        <end position="35"/>
    </location>
</feature>
<dbReference type="GO" id="GO:0031398">
    <property type="term" value="P:positive regulation of protein ubiquitination"/>
    <property type="evidence" value="ECO:0007669"/>
    <property type="project" value="TreeGrafter"/>
</dbReference>
<dbReference type="Pfam" id="PF11819">
    <property type="entry name" value="CUPID"/>
    <property type="match status" value="1"/>
</dbReference>
<feature type="region of interest" description="Disordered" evidence="4">
    <location>
        <begin position="239"/>
        <end position="260"/>
    </location>
</feature>
<feature type="compositionally biased region" description="Pro residues" evidence="4">
    <location>
        <begin position="633"/>
        <end position="651"/>
    </location>
</feature>
<evidence type="ECO:0000256" key="3">
    <source>
        <dbReference type="ARBA" id="ARBA00023054"/>
    </source>
</evidence>
<evidence type="ECO:0000256" key="5">
    <source>
        <dbReference type="SAM" id="Phobius"/>
    </source>
</evidence>
<evidence type="ECO:0000313" key="8">
    <source>
        <dbReference type="EMBL" id="OWK50441.1"/>
    </source>
</evidence>
<proteinExistence type="predicted"/>
<feature type="domain" description="Shisa N-terminal" evidence="7">
    <location>
        <begin position="522"/>
        <end position="572"/>
    </location>
</feature>
<keyword evidence="3" id="KW-0175">Coiled coil</keyword>
<dbReference type="InterPro" id="IPR053891">
    <property type="entry name" value="Shisa_N"/>
</dbReference>
<keyword evidence="9" id="KW-1185">Reference proteome</keyword>
<name>A0A218UA25_9PASE</name>
<dbReference type="PANTHER" id="PTHR16093:SF4">
    <property type="entry name" value="INNATE IMMUNITY ACTIVATOR PROTEIN"/>
    <property type="match status" value="1"/>
</dbReference>
<feature type="region of interest" description="Disordered" evidence="4">
    <location>
        <begin position="190"/>
        <end position="224"/>
    </location>
</feature>
<evidence type="ECO:0000259" key="6">
    <source>
        <dbReference type="Pfam" id="PF11819"/>
    </source>
</evidence>
<gene>
    <name evidence="8" type="primary">SHISA4</name>
    <name evidence="8" type="ORF">RLOC_00011131</name>
</gene>
<keyword evidence="2" id="KW-0963">Cytoplasm</keyword>
<dbReference type="GO" id="GO:0005737">
    <property type="term" value="C:cytoplasm"/>
    <property type="evidence" value="ECO:0007669"/>
    <property type="project" value="UniProtKB-SubCell"/>
</dbReference>